<dbReference type="CDD" id="cd00383">
    <property type="entry name" value="trans_reg_C"/>
    <property type="match status" value="1"/>
</dbReference>
<protein>
    <submittedName>
        <fullName evidence="12">Chemotaxis protein CheY</fullName>
    </submittedName>
</protein>
<evidence type="ECO:0000256" key="8">
    <source>
        <dbReference type="PROSITE-ProRule" id="PRU00169"/>
    </source>
</evidence>
<dbReference type="Proteomes" id="UP000279372">
    <property type="component" value="Unassembled WGS sequence"/>
</dbReference>
<evidence type="ECO:0000256" key="4">
    <source>
        <dbReference type="ARBA" id="ARBA00023012"/>
    </source>
</evidence>
<dbReference type="EMBL" id="RBQB01000011">
    <property type="protein sequence ID" value="RMO97982.1"/>
    <property type="molecule type" value="Genomic_DNA"/>
</dbReference>
<evidence type="ECO:0000256" key="7">
    <source>
        <dbReference type="ARBA" id="ARBA00023163"/>
    </source>
</evidence>
<keyword evidence="6 9" id="KW-0238">DNA-binding</keyword>
<dbReference type="Pfam" id="PF00072">
    <property type="entry name" value="Response_reg"/>
    <property type="match status" value="1"/>
</dbReference>
<dbReference type="InterPro" id="IPR001867">
    <property type="entry name" value="OmpR/PhoB-type_DNA-bd"/>
</dbReference>
<evidence type="ECO:0000313" key="12">
    <source>
        <dbReference type="EMBL" id="RMO97982.1"/>
    </source>
</evidence>
<evidence type="ECO:0000256" key="6">
    <source>
        <dbReference type="ARBA" id="ARBA00023125"/>
    </source>
</evidence>
<keyword evidence="4" id="KW-0902">Two-component regulatory system</keyword>
<keyword evidence="3 8" id="KW-0597">Phosphoprotein</keyword>
<dbReference type="SMART" id="SM00862">
    <property type="entry name" value="Trans_reg_C"/>
    <property type="match status" value="1"/>
</dbReference>
<feature type="domain" description="Response regulatory" evidence="10">
    <location>
        <begin position="3"/>
        <end position="116"/>
    </location>
</feature>
<dbReference type="SMART" id="SM00448">
    <property type="entry name" value="REC"/>
    <property type="match status" value="1"/>
</dbReference>
<dbReference type="Gene3D" id="3.40.50.2300">
    <property type="match status" value="1"/>
</dbReference>
<dbReference type="InterPro" id="IPR039420">
    <property type="entry name" value="WalR-like"/>
</dbReference>
<dbReference type="InterPro" id="IPR001789">
    <property type="entry name" value="Sig_transdc_resp-reg_receiver"/>
</dbReference>
<evidence type="ECO:0000256" key="1">
    <source>
        <dbReference type="ARBA" id="ARBA00004496"/>
    </source>
</evidence>
<dbReference type="PROSITE" id="PS50110">
    <property type="entry name" value="RESPONSE_REGULATORY"/>
    <property type="match status" value="1"/>
</dbReference>
<evidence type="ECO:0000259" key="10">
    <source>
        <dbReference type="PROSITE" id="PS50110"/>
    </source>
</evidence>
<comment type="caution">
    <text evidence="12">The sequence shown here is derived from an EMBL/GenBank/DDBJ whole genome shotgun (WGS) entry which is preliminary data.</text>
</comment>
<dbReference type="GO" id="GO:0000156">
    <property type="term" value="F:phosphorelay response regulator activity"/>
    <property type="evidence" value="ECO:0007669"/>
    <property type="project" value="TreeGrafter"/>
</dbReference>
<evidence type="ECO:0000256" key="2">
    <source>
        <dbReference type="ARBA" id="ARBA00022490"/>
    </source>
</evidence>
<evidence type="ECO:0000256" key="5">
    <source>
        <dbReference type="ARBA" id="ARBA00023015"/>
    </source>
</evidence>
<organism evidence="12 13">
    <name type="scientific">Pseudomonas syringae pv. philadelphi</name>
    <dbReference type="NCBI Taxonomy" id="251706"/>
    <lineage>
        <taxon>Bacteria</taxon>
        <taxon>Pseudomonadati</taxon>
        <taxon>Pseudomonadota</taxon>
        <taxon>Gammaproteobacteria</taxon>
        <taxon>Pseudomonadales</taxon>
        <taxon>Pseudomonadaceae</taxon>
        <taxon>Pseudomonas</taxon>
    </lineage>
</organism>
<sequence>MSRLLIVDDDVEILALLEKFFLRHSYEVGLATNGVQMWESIARHSPDVIVLDVMLPGETGLSLCKRVSSELAIPVIMLTAMGELSDRIIGLELGADDYLSKPFDARELLARVRAVERRAGNPVKQRRQEARPVFVFADWHLDITLRELRSPQNVMIPLSGGEFDLLRVFVEHPGSILSREQLLDLCHGNGHEAFDRSIDVQVSRLRRKIDLDKKAPDIIRTVRNGGYQFTPKVSMI</sequence>
<dbReference type="InterPro" id="IPR016032">
    <property type="entry name" value="Sig_transdc_resp-reg_C-effctor"/>
</dbReference>
<keyword evidence="5" id="KW-0805">Transcription regulation</keyword>
<keyword evidence="7" id="KW-0804">Transcription</keyword>
<dbReference type="SUPFAM" id="SSF52172">
    <property type="entry name" value="CheY-like"/>
    <property type="match status" value="1"/>
</dbReference>
<comment type="subcellular location">
    <subcellularLocation>
        <location evidence="1">Cytoplasm</location>
    </subcellularLocation>
</comment>
<evidence type="ECO:0000256" key="3">
    <source>
        <dbReference type="ARBA" id="ARBA00022553"/>
    </source>
</evidence>
<dbReference type="InterPro" id="IPR011006">
    <property type="entry name" value="CheY-like_superfamily"/>
</dbReference>
<feature type="domain" description="OmpR/PhoB-type" evidence="11">
    <location>
        <begin position="131"/>
        <end position="231"/>
    </location>
</feature>
<evidence type="ECO:0000256" key="9">
    <source>
        <dbReference type="PROSITE-ProRule" id="PRU01091"/>
    </source>
</evidence>
<dbReference type="InterPro" id="IPR036388">
    <property type="entry name" value="WH-like_DNA-bd_sf"/>
</dbReference>
<gene>
    <name evidence="12" type="ORF">ALQ33_00287</name>
</gene>
<dbReference type="Pfam" id="PF00486">
    <property type="entry name" value="Trans_reg_C"/>
    <property type="match status" value="1"/>
</dbReference>
<dbReference type="Gene3D" id="1.10.10.10">
    <property type="entry name" value="Winged helix-like DNA-binding domain superfamily/Winged helix DNA-binding domain"/>
    <property type="match status" value="1"/>
</dbReference>
<keyword evidence="2" id="KW-0963">Cytoplasm</keyword>
<name>A0A3M3ZTN6_9PSED</name>
<evidence type="ECO:0000259" key="11">
    <source>
        <dbReference type="PROSITE" id="PS51755"/>
    </source>
</evidence>
<dbReference type="CDD" id="cd17574">
    <property type="entry name" value="REC_OmpR"/>
    <property type="match status" value="1"/>
</dbReference>
<accession>A0A3M3ZTN6</accession>
<dbReference type="GO" id="GO:0005829">
    <property type="term" value="C:cytosol"/>
    <property type="evidence" value="ECO:0007669"/>
    <property type="project" value="TreeGrafter"/>
</dbReference>
<dbReference type="PANTHER" id="PTHR48111:SF4">
    <property type="entry name" value="DNA-BINDING DUAL TRANSCRIPTIONAL REGULATOR OMPR"/>
    <property type="match status" value="1"/>
</dbReference>
<dbReference type="PROSITE" id="PS51755">
    <property type="entry name" value="OMPR_PHOB"/>
    <property type="match status" value="1"/>
</dbReference>
<feature type="modified residue" description="4-aspartylphosphate" evidence="8">
    <location>
        <position position="52"/>
    </location>
</feature>
<dbReference type="FunFam" id="1.10.10.10:FF:000099">
    <property type="entry name" value="Two-component system response regulator TorR"/>
    <property type="match status" value="1"/>
</dbReference>
<proteinExistence type="predicted"/>
<dbReference type="GO" id="GO:0006355">
    <property type="term" value="P:regulation of DNA-templated transcription"/>
    <property type="evidence" value="ECO:0007669"/>
    <property type="project" value="InterPro"/>
</dbReference>
<dbReference type="Gene3D" id="6.10.250.690">
    <property type="match status" value="1"/>
</dbReference>
<evidence type="ECO:0000313" key="13">
    <source>
        <dbReference type="Proteomes" id="UP000279372"/>
    </source>
</evidence>
<dbReference type="PANTHER" id="PTHR48111">
    <property type="entry name" value="REGULATOR OF RPOS"/>
    <property type="match status" value="1"/>
</dbReference>
<reference evidence="12 13" key="1">
    <citation type="submission" date="2018-08" db="EMBL/GenBank/DDBJ databases">
        <title>Recombination of ecologically and evolutionarily significant loci maintains genetic cohesion in the Pseudomonas syringae species complex.</title>
        <authorList>
            <person name="Dillon M."/>
            <person name="Thakur S."/>
            <person name="Almeida R.N.D."/>
            <person name="Weir B.S."/>
            <person name="Guttman D.S."/>
        </authorList>
    </citation>
    <scope>NUCLEOTIDE SEQUENCE [LARGE SCALE GENOMIC DNA]</scope>
    <source>
        <strain evidence="12 13">ICMP 8902</strain>
    </source>
</reference>
<feature type="DNA-binding region" description="OmpR/PhoB-type" evidence="9">
    <location>
        <begin position="131"/>
        <end position="231"/>
    </location>
</feature>
<dbReference type="GO" id="GO:0032993">
    <property type="term" value="C:protein-DNA complex"/>
    <property type="evidence" value="ECO:0007669"/>
    <property type="project" value="TreeGrafter"/>
</dbReference>
<dbReference type="AlphaFoldDB" id="A0A3M3ZTN6"/>
<dbReference type="SUPFAM" id="SSF46894">
    <property type="entry name" value="C-terminal effector domain of the bipartite response regulators"/>
    <property type="match status" value="1"/>
</dbReference>
<dbReference type="RefSeq" id="WP_122220825.1">
    <property type="nucleotide sequence ID" value="NZ_RBQB01000011.1"/>
</dbReference>
<dbReference type="GO" id="GO:0000976">
    <property type="term" value="F:transcription cis-regulatory region binding"/>
    <property type="evidence" value="ECO:0007669"/>
    <property type="project" value="TreeGrafter"/>
</dbReference>